<dbReference type="OrthoDB" id="2433192at2759"/>
<evidence type="ECO:0000256" key="1">
    <source>
        <dbReference type="ARBA" id="ARBA00023125"/>
    </source>
</evidence>
<protein>
    <submittedName>
        <fullName evidence="2">21238_t:CDS:1</fullName>
    </submittedName>
</protein>
<keyword evidence="3" id="KW-1185">Reference proteome</keyword>
<comment type="caution">
    <text evidence="2">The sequence shown here is derived from an EMBL/GenBank/DDBJ whole genome shotgun (WGS) entry which is preliminary data.</text>
</comment>
<proteinExistence type="predicted"/>
<accession>A0A9N9EQ18</accession>
<dbReference type="AlphaFoldDB" id="A0A9N9EQ18"/>
<keyword evidence="1" id="KW-0238">DNA-binding</keyword>
<name>A0A9N9EQ18_9GLOM</name>
<organism evidence="2 3">
    <name type="scientific">Cetraspora pellucida</name>
    <dbReference type="NCBI Taxonomy" id="1433469"/>
    <lineage>
        <taxon>Eukaryota</taxon>
        <taxon>Fungi</taxon>
        <taxon>Fungi incertae sedis</taxon>
        <taxon>Mucoromycota</taxon>
        <taxon>Glomeromycotina</taxon>
        <taxon>Glomeromycetes</taxon>
        <taxon>Diversisporales</taxon>
        <taxon>Gigasporaceae</taxon>
        <taxon>Cetraspora</taxon>
    </lineage>
</organism>
<dbReference type="Gene3D" id="1.10.150.130">
    <property type="match status" value="1"/>
</dbReference>
<dbReference type="InterPro" id="IPR010998">
    <property type="entry name" value="Integrase_recombinase_N"/>
</dbReference>
<sequence length="143" mass="16466">MEKPELAVCGSKNRLVKILLTKAQALSRKAVSDSWNKQLDKAWDVYRDFYEVMNLKALPSEVDTLVSFIVWLDLTQSISVCIDVLAAVSRAHLEVQLTDPSKEYKVKRVYRTLLKDYRKAKDPNWPRDPLTVTALKNFVDKKP</sequence>
<evidence type="ECO:0000313" key="3">
    <source>
        <dbReference type="Proteomes" id="UP000789759"/>
    </source>
</evidence>
<gene>
    <name evidence="2" type="ORF">CPELLU_LOCUS11218</name>
</gene>
<dbReference type="SUPFAM" id="SSF47823">
    <property type="entry name" value="lambda integrase-like, N-terminal domain"/>
    <property type="match status" value="1"/>
</dbReference>
<evidence type="ECO:0000313" key="2">
    <source>
        <dbReference type="EMBL" id="CAG8689567.1"/>
    </source>
</evidence>
<dbReference type="Proteomes" id="UP000789759">
    <property type="component" value="Unassembled WGS sequence"/>
</dbReference>
<reference evidence="2" key="1">
    <citation type="submission" date="2021-06" db="EMBL/GenBank/DDBJ databases">
        <authorList>
            <person name="Kallberg Y."/>
            <person name="Tangrot J."/>
            <person name="Rosling A."/>
        </authorList>
    </citation>
    <scope>NUCLEOTIDE SEQUENCE</scope>
    <source>
        <strain evidence="2">FL966</strain>
    </source>
</reference>
<dbReference type="EMBL" id="CAJVQA010009771">
    <property type="protein sequence ID" value="CAG8689567.1"/>
    <property type="molecule type" value="Genomic_DNA"/>
</dbReference>
<dbReference type="GO" id="GO:0003677">
    <property type="term" value="F:DNA binding"/>
    <property type="evidence" value="ECO:0007669"/>
    <property type="project" value="UniProtKB-KW"/>
</dbReference>